<evidence type="ECO:0000313" key="2">
    <source>
        <dbReference type="EMBL" id="WPU64488.1"/>
    </source>
</evidence>
<organism evidence="2 3">
    <name type="scientific">Peredibacter starrii</name>
    <dbReference type="NCBI Taxonomy" id="28202"/>
    <lineage>
        <taxon>Bacteria</taxon>
        <taxon>Pseudomonadati</taxon>
        <taxon>Bdellovibrionota</taxon>
        <taxon>Bacteriovoracia</taxon>
        <taxon>Bacteriovoracales</taxon>
        <taxon>Bacteriovoracaceae</taxon>
        <taxon>Peredibacter</taxon>
    </lineage>
</organism>
<dbReference type="KEGG" id="psti:SOO65_17475"/>
<dbReference type="AlphaFoldDB" id="A0AAX4HMX0"/>
<feature type="chain" id="PRO_5043881394" description="Transglycosylase SLT domain-containing protein" evidence="1">
    <location>
        <begin position="21"/>
        <end position="239"/>
    </location>
</feature>
<accession>A0AAX4HMX0</accession>
<dbReference type="EMBL" id="CP139487">
    <property type="protein sequence ID" value="WPU64488.1"/>
    <property type="molecule type" value="Genomic_DNA"/>
</dbReference>
<name>A0AAX4HMX0_9BACT</name>
<protein>
    <recommendedName>
        <fullName evidence="4">Transglycosylase SLT domain-containing protein</fullName>
    </recommendedName>
</protein>
<keyword evidence="1" id="KW-0732">Signal</keyword>
<feature type="signal peptide" evidence="1">
    <location>
        <begin position="1"/>
        <end position="20"/>
    </location>
</feature>
<proteinExistence type="predicted"/>
<evidence type="ECO:0000256" key="1">
    <source>
        <dbReference type="SAM" id="SignalP"/>
    </source>
</evidence>
<keyword evidence="3" id="KW-1185">Reference proteome</keyword>
<sequence>MIKNKIIPLLFLLSSFEAFASNEDVIKQGVKALTSTAIQGPTVTCEEESLKLSKKYYGNGADCSKFIDSNGKLGPLGKTIVSHISSIPGSQYFRKDSVGLQMACPNWVNLSREQQAFYWVWVFAAISWKESTCGAETLNKKATHGTAAGLLQLNQNRDDRDWRGGDSGNSCAVANIRPDVANLKCGLEIMNEQLKGKKGVYEGNGTLFGRGAHAYWHEIRKKDGGLIMRLVRDFPLCKK</sequence>
<dbReference type="Proteomes" id="UP001324634">
    <property type="component" value="Chromosome"/>
</dbReference>
<gene>
    <name evidence="2" type="ORF">SOO65_17475</name>
</gene>
<dbReference type="RefSeq" id="WP_321393379.1">
    <property type="nucleotide sequence ID" value="NZ_CP139487.1"/>
</dbReference>
<evidence type="ECO:0008006" key="4">
    <source>
        <dbReference type="Google" id="ProtNLM"/>
    </source>
</evidence>
<reference evidence="2 3" key="1">
    <citation type="submission" date="2023-11" db="EMBL/GenBank/DDBJ databases">
        <title>Peredibacter starrii A3.12.</title>
        <authorList>
            <person name="Mitchell R.J."/>
        </authorList>
    </citation>
    <scope>NUCLEOTIDE SEQUENCE [LARGE SCALE GENOMIC DNA]</scope>
    <source>
        <strain evidence="2 3">A3.12</strain>
    </source>
</reference>
<evidence type="ECO:0000313" key="3">
    <source>
        <dbReference type="Proteomes" id="UP001324634"/>
    </source>
</evidence>